<gene>
    <name evidence="1" type="ORF">PCOR1329_LOCUS56272</name>
</gene>
<accession>A0ABN9VB25</accession>
<dbReference type="EMBL" id="CAUYUJ010016922">
    <property type="protein sequence ID" value="CAK0870076.1"/>
    <property type="molecule type" value="Genomic_DNA"/>
</dbReference>
<dbReference type="Proteomes" id="UP001189429">
    <property type="component" value="Unassembled WGS sequence"/>
</dbReference>
<reference evidence="1" key="1">
    <citation type="submission" date="2023-10" db="EMBL/GenBank/DDBJ databases">
        <authorList>
            <person name="Chen Y."/>
            <person name="Shah S."/>
            <person name="Dougan E. K."/>
            <person name="Thang M."/>
            <person name="Chan C."/>
        </authorList>
    </citation>
    <scope>NUCLEOTIDE SEQUENCE [LARGE SCALE GENOMIC DNA]</scope>
</reference>
<protein>
    <submittedName>
        <fullName evidence="1">Uncharacterized protein</fullName>
    </submittedName>
</protein>
<sequence>MRRVASALAASAVEAFIEDNGLEDEKAAKALREVAPAIQRYVLDLGSLDGCRSRSAGCLGRIHKAQTQGVSTAPPLASSGAALVEPEEVLTFCEANELNER</sequence>
<feature type="non-terminal residue" evidence="1">
    <location>
        <position position="101"/>
    </location>
</feature>
<name>A0ABN9VB25_9DINO</name>
<proteinExistence type="predicted"/>
<organism evidence="1 2">
    <name type="scientific">Prorocentrum cordatum</name>
    <dbReference type="NCBI Taxonomy" id="2364126"/>
    <lineage>
        <taxon>Eukaryota</taxon>
        <taxon>Sar</taxon>
        <taxon>Alveolata</taxon>
        <taxon>Dinophyceae</taxon>
        <taxon>Prorocentrales</taxon>
        <taxon>Prorocentraceae</taxon>
        <taxon>Prorocentrum</taxon>
    </lineage>
</organism>
<evidence type="ECO:0000313" key="2">
    <source>
        <dbReference type="Proteomes" id="UP001189429"/>
    </source>
</evidence>
<evidence type="ECO:0000313" key="1">
    <source>
        <dbReference type="EMBL" id="CAK0870076.1"/>
    </source>
</evidence>
<comment type="caution">
    <text evidence="1">The sequence shown here is derived from an EMBL/GenBank/DDBJ whole genome shotgun (WGS) entry which is preliminary data.</text>
</comment>
<keyword evidence="2" id="KW-1185">Reference proteome</keyword>